<gene>
    <name evidence="1" type="ORF">HNP46_000337</name>
</gene>
<protein>
    <submittedName>
        <fullName evidence="1">Uncharacterized protein</fullName>
    </submittedName>
</protein>
<organism evidence="1 2">
    <name type="scientific">Pseudomonas nitroreducens</name>
    <dbReference type="NCBI Taxonomy" id="46680"/>
    <lineage>
        <taxon>Bacteria</taxon>
        <taxon>Pseudomonadati</taxon>
        <taxon>Pseudomonadota</taxon>
        <taxon>Gammaproteobacteria</taxon>
        <taxon>Pseudomonadales</taxon>
        <taxon>Pseudomonadaceae</taxon>
        <taxon>Pseudomonas</taxon>
    </lineage>
</organism>
<comment type="caution">
    <text evidence="1">The sequence shown here is derived from an EMBL/GenBank/DDBJ whole genome shotgun (WGS) entry which is preliminary data.</text>
</comment>
<evidence type="ECO:0000313" key="1">
    <source>
        <dbReference type="EMBL" id="MBB4861526.1"/>
    </source>
</evidence>
<dbReference type="Proteomes" id="UP000566995">
    <property type="component" value="Unassembled WGS sequence"/>
</dbReference>
<proteinExistence type="predicted"/>
<dbReference type="AlphaFoldDB" id="A0A7W7KFJ7"/>
<dbReference type="EMBL" id="JACHLI010000001">
    <property type="protein sequence ID" value="MBB4861526.1"/>
    <property type="molecule type" value="Genomic_DNA"/>
</dbReference>
<name>A0A7W7KFJ7_PSENT</name>
<dbReference type="RefSeq" id="WP_184585786.1">
    <property type="nucleotide sequence ID" value="NZ_JACHLI010000001.1"/>
</dbReference>
<sequence>MARQASTIPTHTLTRPAPLPCSSMYLAGWEYGDWFIVKAGEEVNLYADAPDQWGDEKANGFYDRLAEERTSLH</sequence>
<accession>A0A7W7KFJ7</accession>
<evidence type="ECO:0000313" key="2">
    <source>
        <dbReference type="Proteomes" id="UP000566995"/>
    </source>
</evidence>
<reference evidence="1 2" key="1">
    <citation type="submission" date="2020-08" db="EMBL/GenBank/DDBJ databases">
        <title>Functional genomics of gut bacteria from endangered species of beetles.</title>
        <authorList>
            <person name="Carlos-Shanley C."/>
        </authorList>
    </citation>
    <scope>NUCLEOTIDE SEQUENCE [LARGE SCALE GENOMIC DNA]</scope>
    <source>
        <strain evidence="1 2">S00179</strain>
    </source>
</reference>